<dbReference type="RefSeq" id="XP_041228993.1">
    <property type="nucleotide sequence ID" value="XM_041373563.1"/>
</dbReference>
<keyword evidence="2" id="KW-1185">Reference proteome</keyword>
<name>A0AAD4HNS9_9AGAM</name>
<reference evidence="1" key="1">
    <citation type="journal article" date="2020" name="New Phytol.">
        <title>Comparative genomics reveals dynamic genome evolution in host specialist ectomycorrhizal fungi.</title>
        <authorList>
            <person name="Lofgren L.A."/>
            <person name="Nguyen N.H."/>
            <person name="Vilgalys R."/>
            <person name="Ruytinx J."/>
            <person name="Liao H.L."/>
            <person name="Branco S."/>
            <person name="Kuo A."/>
            <person name="LaButti K."/>
            <person name="Lipzen A."/>
            <person name="Andreopoulos W."/>
            <person name="Pangilinan J."/>
            <person name="Riley R."/>
            <person name="Hundley H."/>
            <person name="Na H."/>
            <person name="Barry K."/>
            <person name="Grigoriev I.V."/>
            <person name="Stajich J.E."/>
            <person name="Kennedy P.G."/>
        </authorList>
    </citation>
    <scope>NUCLEOTIDE SEQUENCE</scope>
    <source>
        <strain evidence="1">FC203</strain>
    </source>
</reference>
<dbReference type="AlphaFoldDB" id="A0AAD4HNS9"/>
<proteinExistence type="predicted"/>
<feature type="non-terminal residue" evidence="1">
    <location>
        <position position="215"/>
    </location>
</feature>
<dbReference type="Proteomes" id="UP001195769">
    <property type="component" value="Unassembled WGS sequence"/>
</dbReference>
<dbReference type="EMBL" id="JABBWK010000013">
    <property type="protein sequence ID" value="KAG1903418.1"/>
    <property type="molecule type" value="Genomic_DNA"/>
</dbReference>
<sequence>RSSFINGLRTVAGSIFNMPNEYFMSKYDRTSVPQVTDLIGWEAGKGKVYDVFKAPILYPDNVINAKRAFKNWLVIAKIIKVAVCGKMLLYPKARGGPPPYAKIWQLVNCTPGLIAFGVTLVRPSSSLSPDQEFSGDGVGAILSISYHSVFQTVKKFLIVKWTHDRIKDIVQQINAYVFDGIVKTQLDNTPGTMVEDVTDSLDHVMATLDDDSDSD</sequence>
<feature type="non-terminal residue" evidence="1">
    <location>
        <position position="1"/>
    </location>
</feature>
<gene>
    <name evidence="1" type="ORF">F5891DRAFT_907082</name>
</gene>
<accession>A0AAD4HNS9</accession>
<comment type="caution">
    <text evidence="1">The sequence shown here is derived from an EMBL/GenBank/DDBJ whole genome shotgun (WGS) entry which is preliminary data.</text>
</comment>
<organism evidence="1 2">
    <name type="scientific">Suillus fuscotomentosus</name>
    <dbReference type="NCBI Taxonomy" id="1912939"/>
    <lineage>
        <taxon>Eukaryota</taxon>
        <taxon>Fungi</taxon>
        <taxon>Dikarya</taxon>
        <taxon>Basidiomycota</taxon>
        <taxon>Agaricomycotina</taxon>
        <taxon>Agaricomycetes</taxon>
        <taxon>Agaricomycetidae</taxon>
        <taxon>Boletales</taxon>
        <taxon>Suillineae</taxon>
        <taxon>Suillaceae</taxon>
        <taxon>Suillus</taxon>
    </lineage>
</organism>
<dbReference type="GeneID" id="64667861"/>
<evidence type="ECO:0000313" key="1">
    <source>
        <dbReference type="EMBL" id="KAG1903418.1"/>
    </source>
</evidence>
<protein>
    <submittedName>
        <fullName evidence="1">Uncharacterized protein</fullName>
    </submittedName>
</protein>
<evidence type="ECO:0000313" key="2">
    <source>
        <dbReference type="Proteomes" id="UP001195769"/>
    </source>
</evidence>